<reference evidence="2 3" key="1">
    <citation type="submission" date="2013-09" db="EMBL/GenBank/DDBJ databases">
        <title>Corchorus capsularis genome sequencing.</title>
        <authorList>
            <person name="Alam M."/>
            <person name="Haque M.S."/>
            <person name="Islam M.S."/>
            <person name="Emdad E.M."/>
            <person name="Islam M.M."/>
            <person name="Ahmed B."/>
            <person name="Halim A."/>
            <person name="Hossen Q.M.M."/>
            <person name="Hossain M.Z."/>
            <person name="Ahmed R."/>
            <person name="Khan M.M."/>
            <person name="Islam R."/>
            <person name="Rashid M.M."/>
            <person name="Khan S.A."/>
            <person name="Rahman M.S."/>
            <person name="Alam M."/>
        </authorList>
    </citation>
    <scope>NUCLEOTIDE SEQUENCE [LARGE SCALE GENOMIC DNA]</scope>
    <source>
        <strain evidence="3">cv. CVL-1</strain>
        <tissue evidence="2">Whole seedling</tissue>
    </source>
</reference>
<keyword evidence="3" id="KW-1185">Reference proteome</keyword>
<evidence type="ECO:0000313" key="2">
    <source>
        <dbReference type="EMBL" id="OMO91950.1"/>
    </source>
</evidence>
<dbReference type="EMBL" id="AWWV01008262">
    <property type="protein sequence ID" value="OMO91950.1"/>
    <property type="molecule type" value="Genomic_DNA"/>
</dbReference>
<evidence type="ECO:0000313" key="3">
    <source>
        <dbReference type="Proteomes" id="UP000188268"/>
    </source>
</evidence>
<protein>
    <submittedName>
        <fullName evidence="2">Uncharacterized protein</fullName>
    </submittedName>
</protein>
<dbReference type="AlphaFoldDB" id="A0A1R3JAY2"/>
<dbReference type="Proteomes" id="UP000188268">
    <property type="component" value="Unassembled WGS sequence"/>
</dbReference>
<sequence>MNSVIWGYVRIITGTIAGGILGFYVLHRVQVNYKGQAFICRQLARPK</sequence>
<comment type="caution">
    <text evidence="2">The sequence shown here is derived from an EMBL/GenBank/DDBJ whole genome shotgun (WGS) entry which is preliminary data.</text>
</comment>
<evidence type="ECO:0000256" key="1">
    <source>
        <dbReference type="SAM" id="Phobius"/>
    </source>
</evidence>
<keyword evidence="1" id="KW-0472">Membrane</keyword>
<gene>
    <name evidence="2" type="ORF">CCACVL1_06948</name>
</gene>
<dbReference type="Gramene" id="OMO91950">
    <property type="protein sequence ID" value="OMO91950"/>
    <property type="gene ID" value="CCACVL1_06948"/>
</dbReference>
<accession>A0A1R3JAY2</accession>
<proteinExistence type="predicted"/>
<keyword evidence="1" id="KW-0812">Transmembrane</keyword>
<feature type="transmembrane region" description="Helical" evidence="1">
    <location>
        <begin position="6"/>
        <end position="26"/>
    </location>
</feature>
<keyword evidence="1" id="KW-1133">Transmembrane helix</keyword>
<name>A0A1R3JAY2_COCAP</name>
<organism evidence="2 3">
    <name type="scientific">Corchorus capsularis</name>
    <name type="common">Jute</name>
    <dbReference type="NCBI Taxonomy" id="210143"/>
    <lineage>
        <taxon>Eukaryota</taxon>
        <taxon>Viridiplantae</taxon>
        <taxon>Streptophyta</taxon>
        <taxon>Embryophyta</taxon>
        <taxon>Tracheophyta</taxon>
        <taxon>Spermatophyta</taxon>
        <taxon>Magnoliopsida</taxon>
        <taxon>eudicotyledons</taxon>
        <taxon>Gunneridae</taxon>
        <taxon>Pentapetalae</taxon>
        <taxon>rosids</taxon>
        <taxon>malvids</taxon>
        <taxon>Malvales</taxon>
        <taxon>Malvaceae</taxon>
        <taxon>Grewioideae</taxon>
        <taxon>Apeibeae</taxon>
        <taxon>Corchorus</taxon>
    </lineage>
</organism>